<dbReference type="Pfam" id="PF00153">
    <property type="entry name" value="Mito_carr"/>
    <property type="match status" value="3"/>
</dbReference>
<feature type="region of interest" description="Disordered" evidence="12">
    <location>
        <begin position="13"/>
        <end position="34"/>
    </location>
</feature>
<evidence type="ECO:0000256" key="10">
    <source>
        <dbReference type="PROSITE-ProRule" id="PRU00282"/>
    </source>
</evidence>
<dbReference type="GO" id="GO:0005743">
    <property type="term" value="C:mitochondrial inner membrane"/>
    <property type="evidence" value="ECO:0007669"/>
    <property type="project" value="UniProtKB-SubCell"/>
</dbReference>
<keyword evidence="7 13" id="KW-1133">Transmembrane helix</keyword>
<keyword evidence="4 10" id="KW-0812">Transmembrane</keyword>
<evidence type="ECO:0000256" key="1">
    <source>
        <dbReference type="ARBA" id="ARBA00004448"/>
    </source>
</evidence>
<dbReference type="PROSITE" id="PS50920">
    <property type="entry name" value="SOLCAR"/>
    <property type="match status" value="3"/>
</dbReference>
<proteinExistence type="inferred from homology"/>
<dbReference type="PANTHER" id="PTHR46131:SF1">
    <property type="entry name" value="SD08549P"/>
    <property type="match status" value="1"/>
</dbReference>
<dbReference type="InterPro" id="IPR023395">
    <property type="entry name" value="MCP_dom_sf"/>
</dbReference>
<evidence type="ECO:0000256" key="5">
    <source>
        <dbReference type="ARBA" id="ARBA00022737"/>
    </source>
</evidence>
<evidence type="ECO:0000256" key="12">
    <source>
        <dbReference type="SAM" id="MobiDB-lite"/>
    </source>
</evidence>
<evidence type="ECO:0000256" key="8">
    <source>
        <dbReference type="ARBA" id="ARBA00023128"/>
    </source>
</evidence>
<keyword evidence="8" id="KW-0496">Mitochondrion</keyword>
<dbReference type="SUPFAM" id="SSF103506">
    <property type="entry name" value="Mitochondrial carrier"/>
    <property type="match status" value="1"/>
</dbReference>
<dbReference type="OrthoDB" id="2139348at2759"/>
<keyword evidence="9 10" id="KW-0472">Membrane</keyword>
<evidence type="ECO:0000256" key="7">
    <source>
        <dbReference type="ARBA" id="ARBA00022989"/>
    </source>
</evidence>
<evidence type="ECO:0000256" key="6">
    <source>
        <dbReference type="ARBA" id="ARBA00022792"/>
    </source>
</evidence>
<keyword evidence="5" id="KW-0677">Repeat</keyword>
<feature type="transmembrane region" description="Helical" evidence="13">
    <location>
        <begin position="221"/>
        <end position="246"/>
    </location>
</feature>
<dbReference type="GO" id="GO:0051724">
    <property type="term" value="F:NAD transmembrane transporter activity"/>
    <property type="evidence" value="ECO:0007669"/>
    <property type="project" value="TreeGrafter"/>
</dbReference>
<dbReference type="Proteomes" id="UP000678499">
    <property type="component" value="Unassembled WGS sequence"/>
</dbReference>
<keyword evidence="15" id="KW-1185">Reference proteome</keyword>
<evidence type="ECO:0008006" key="16">
    <source>
        <dbReference type="Google" id="ProtNLM"/>
    </source>
</evidence>
<feature type="repeat" description="Solcar" evidence="10">
    <location>
        <begin position="223"/>
        <end position="307"/>
    </location>
</feature>
<feature type="repeat" description="Solcar" evidence="10">
    <location>
        <begin position="129"/>
        <end position="214"/>
    </location>
</feature>
<evidence type="ECO:0000256" key="2">
    <source>
        <dbReference type="ARBA" id="ARBA00006375"/>
    </source>
</evidence>
<organism evidence="14">
    <name type="scientific">Notodromas monacha</name>
    <dbReference type="NCBI Taxonomy" id="399045"/>
    <lineage>
        <taxon>Eukaryota</taxon>
        <taxon>Metazoa</taxon>
        <taxon>Ecdysozoa</taxon>
        <taxon>Arthropoda</taxon>
        <taxon>Crustacea</taxon>
        <taxon>Oligostraca</taxon>
        <taxon>Ostracoda</taxon>
        <taxon>Podocopa</taxon>
        <taxon>Podocopida</taxon>
        <taxon>Cypridocopina</taxon>
        <taxon>Cypridoidea</taxon>
        <taxon>Cyprididae</taxon>
        <taxon>Notodromas</taxon>
    </lineage>
</organism>
<dbReference type="EMBL" id="CAJPEX010001230">
    <property type="protein sequence ID" value="CAG0918588.1"/>
    <property type="molecule type" value="Genomic_DNA"/>
</dbReference>
<keyword evidence="3 11" id="KW-0813">Transport</keyword>
<keyword evidence="6" id="KW-0999">Mitochondrion inner membrane</keyword>
<comment type="similarity">
    <text evidence="2 11">Belongs to the mitochondrial carrier (TC 2.A.29) family.</text>
</comment>
<sequence length="312" mass="35418">MFSGLGRLVECSGQTAKSSSSSSTAAVQRGDGSRRPLRDAVDWRQYAAGWGAAFVNITVTFPLNKIMFRQMLHGVEMKRAVRMLRKEGILHLYRGLPPPLFMKTLSGSIMWGMFHTSQRFLETHPVYGLGPNSREVIAALAAGSCEAILTPFERVQVLMQDKRYHHKFRNTMGAFRSLWRFGIKEYYRGAVPILLRNGPSNCLFFRLRRETKDAFSPLATWYGNLVFDFLNGAVIGAFISTLFYPVNVVKTRIQARVGGRFRGIVETFVEIYRERGVKMYYGVHLNYTRALVSWGIINASYEVFKNLLGADN</sequence>
<protein>
    <recommendedName>
        <fullName evidence="16">Solute carrier family 25 member 51</fullName>
    </recommendedName>
</protein>
<dbReference type="InterPro" id="IPR052465">
    <property type="entry name" value="Mito_NAD+_Carrier"/>
</dbReference>
<evidence type="ECO:0000256" key="11">
    <source>
        <dbReference type="RuleBase" id="RU000488"/>
    </source>
</evidence>
<evidence type="ECO:0000256" key="9">
    <source>
        <dbReference type="ARBA" id="ARBA00023136"/>
    </source>
</evidence>
<feature type="repeat" description="Solcar" evidence="10">
    <location>
        <begin position="40"/>
        <end position="120"/>
    </location>
</feature>
<evidence type="ECO:0000313" key="15">
    <source>
        <dbReference type="Proteomes" id="UP000678499"/>
    </source>
</evidence>
<evidence type="ECO:0000256" key="13">
    <source>
        <dbReference type="SAM" id="Phobius"/>
    </source>
</evidence>
<evidence type="ECO:0000256" key="3">
    <source>
        <dbReference type="ARBA" id="ARBA00022448"/>
    </source>
</evidence>
<gene>
    <name evidence="14" type="ORF">NMOB1V02_LOCUS6139</name>
</gene>
<accession>A0A7R9BNS3</accession>
<dbReference type="EMBL" id="OA883267">
    <property type="protein sequence ID" value="CAD7278436.1"/>
    <property type="molecule type" value="Genomic_DNA"/>
</dbReference>
<dbReference type="PANTHER" id="PTHR46131">
    <property type="entry name" value="SD08549P"/>
    <property type="match status" value="1"/>
</dbReference>
<dbReference type="Gene3D" id="1.50.40.10">
    <property type="entry name" value="Mitochondrial carrier domain"/>
    <property type="match status" value="1"/>
</dbReference>
<evidence type="ECO:0000313" key="14">
    <source>
        <dbReference type="EMBL" id="CAD7278436.1"/>
    </source>
</evidence>
<dbReference type="InterPro" id="IPR018108">
    <property type="entry name" value="MCP_transmembrane"/>
</dbReference>
<dbReference type="AlphaFoldDB" id="A0A7R9BNS3"/>
<name>A0A7R9BNS3_9CRUS</name>
<reference evidence="14" key="1">
    <citation type="submission" date="2020-11" db="EMBL/GenBank/DDBJ databases">
        <authorList>
            <person name="Tran Van P."/>
        </authorList>
    </citation>
    <scope>NUCLEOTIDE SEQUENCE</scope>
</reference>
<comment type="subcellular location">
    <subcellularLocation>
        <location evidence="1">Mitochondrion inner membrane</location>
        <topology evidence="1">Multi-pass membrane protein</topology>
    </subcellularLocation>
</comment>
<evidence type="ECO:0000256" key="4">
    <source>
        <dbReference type="ARBA" id="ARBA00022692"/>
    </source>
</evidence>